<dbReference type="PANTHER" id="PTHR42977">
    <property type="entry name" value="HYDROLASE-RELATED"/>
    <property type="match status" value="1"/>
</dbReference>
<dbReference type="InterPro" id="IPR000073">
    <property type="entry name" value="AB_hydrolase_1"/>
</dbReference>
<proteinExistence type="predicted"/>
<dbReference type="NCBIfam" id="NF002043">
    <property type="entry name" value="PRK00870.1"/>
    <property type="match status" value="1"/>
</dbReference>
<dbReference type="SUPFAM" id="SSF53474">
    <property type="entry name" value="alpha/beta-Hydrolases"/>
    <property type="match status" value="1"/>
</dbReference>
<dbReference type="Gene3D" id="3.40.50.1820">
    <property type="entry name" value="alpha/beta hydrolase"/>
    <property type="match status" value="1"/>
</dbReference>
<dbReference type="Pfam" id="PF00561">
    <property type="entry name" value="Abhydrolase_1"/>
    <property type="match status" value="1"/>
</dbReference>
<evidence type="ECO:0000313" key="3">
    <source>
        <dbReference type="EMBL" id="XDT73324.1"/>
    </source>
</evidence>
<organism evidence="3">
    <name type="scientific">Thermohahella caldifontis</name>
    <dbReference type="NCBI Taxonomy" id="3142973"/>
    <lineage>
        <taxon>Bacteria</taxon>
        <taxon>Pseudomonadati</taxon>
        <taxon>Pseudomonadota</taxon>
        <taxon>Gammaproteobacteria</taxon>
        <taxon>Oceanospirillales</taxon>
        <taxon>Hahellaceae</taxon>
        <taxon>Thermohahella</taxon>
    </lineage>
</organism>
<dbReference type="PANTHER" id="PTHR42977:SF3">
    <property type="entry name" value="AB HYDROLASE-1 DOMAIN-CONTAINING PROTEIN"/>
    <property type="match status" value="1"/>
</dbReference>
<sequence>MTRVYRTPDSQFENLPDYPFAPHYTEVDGLRMHYVDEGPRDGEVVLMLHGEPTWSYLYRHMIPRVAAAGYRVIAPDLIGFGKSDKLTDVAEYSYVRHVMWMKLFLDALSLEGITLVCQDWGSLIGLRLAAENEHRFARVVVGNGFLPTGDDRVPMAFHLWRAFALYTPWFPVGRIVNAGCLKSLSDAEMQAYDAPFPERRAMAGARAFPKLVPTAPNNPATAANRAAWKVLERWQKPVLTCFGTHDPIFKHADKRLQERIPGARGLPHRQVKAAHFLQEDAPEAFADAVLDAMSWHQARSA</sequence>
<dbReference type="KEGG" id="tcd:AAIA72_04965"/>
<dbReference type="PRINTS" id="PR00412">
    <property type="entry name" value="EPOXHYDRLASE"/>
</dbReference>
<feature type="domain" description="AB hydrolase-1" evidence="2">
    <location>
        <begin position="44"/>
        <end position="282"/>
    </location>
</feature>
<reference evidence="3" key="1">
    <citation type="submission" date="2024-05" db="EMBL/GenBank/DDBJ databases">
        <title>Genome sequencing of novel strain.</title>
        <authorList>
            <person name="Ganbat D."/>
            <person name="Ganbat S."/>
            <person name="Lee S.-J."/>
        </authorList>
    </citation>
    <scope>NUCLEOTIDE SEQUENCE</scope>
    <source>
        <strain evidence="3">SMD15-11</strain>
    </source>
</reference>
<name>A0AB39UZD9_9GAMM</name>
<evidence type="ECO:0000256" key="1">
    <source>
        <dbReference type="ARBA" id="ARBA00022801"/>
    </source>
</evidence>
<keyword evidence="1" id="KW-0378">Hydrolase</keyword>
<evidence type="ECO:0000259" key="2">
    <source>
        <dbReference type="Pfam" id="PF00561"/>
    </source>
</evidence>
<dbReference type="AlphaFoldDB" id="A0AB39UZD9"/>
<dbReference type="EMBL" id="CP154858">
    <property type="protein sequence ID" value="XDT73324.1"/>
    <property type="molecule type" value="Genomic_DNA"/>
</dbReference>
<dbReference type="InterPro" id="IPR051340">
    <property type="entry name" value="Haloalkane_dehalogenase"/>
</dbReference>
<protein>
    <submittedName>
        <fullName evidence="3">Haloalkane dehalogenase</fullName>
    </submittedName>
</protein>
<accession>A0AB39UZD9</accession>
<dbReference type="InterPro" id="IPR029058">
    <property type="entry name" value="AB_hydrolase_fold"/>
</dbReference>
<dbReference type="RefSeq" id="WP_369602318.1">
    <property type="nucleotide sequence ID" value="NZ_CP154858.1"/>
</dbReference>
<dbReference type="GO" id="GO:0004301">
    <property type="term" value="F:epoxide hydrolase activity"/>
    <property type="evidence" value="ECO:0007669"/>
    <property type="project" value="TreeGrafter"/>
</dbReference>
<dbReference type="InterPro" id="IPR000639">
    <property type="entry name" value="Epox_hydrolase-like"/>
</dbReference>
<gene>
    <name evidence="3" type="ORF">AAIA72_04965</name>
</gene>